<gene>
    <name evidence="1" type="ORF">ACFQQH_05105</name>
</gene>
<dbReference type="Pfam" id="PF09466">
    <property type="entry name" value="Yqai"/>
    <property type="match status" value="1"/>
</dbReference>
<keyword evidence="2" id="KW-1185">Reference proteome</keyword>
<comment type="caution">
    <text evidence="1">The sequence shown here is derived from an EMBL/GenBank/DDBJ whole genome shotgun (WGS) entry which is preliminary data.</text>
</comment>
<sequence>MTTGYPSQTYLTYEDRQWSAIDHAVVADHPIEDMYGDEVRTGDKYFIDDAGRIVLQENFRDYLIDQCGAVFYETK</sequence>
<name>A0ABW2NF06_9BACL</name>
<dbReference type="Gene3D" id="3.30.40.30">
    <property type="entry name" value="YqaI domain"/>
    <property type="match status" value="1"/>
</dbReference>
<dbReference type="EMBL" id="JBHTCT010000011">
    <property type="protein sequence ID" value="MFC7364504.1"/>
    <property type="molecule type" value="Genomic_DNA"/>
</dbReference>
<dbReference type="PROSITE" id="PS00283">
    <property type="entry name" value="SOYBEAN_KUNITZ"/>
    <property type="match status" value="1"/>
</dbReference>
<dbReference type="InterPro" id="IPR002160">
    <property type="entry name" value="Prot_inh_Kunz-lg"/>
</dbReference>
<dbReference type="SUPFAM" id="SSF160713">
    <property type="entry name" value="YqaI-like"/>
    <property type="match status" value="1"/>
</dbReference>
<dbReference type="Proteomes" id="UP001596483">
    <property type="component" value="Unassembled WGS sequence"/>
</dbReference>
<evidence type="ECO:0000313" key="1">
    <source>
        <dbReference type="EMBL" id="MFC7364504.1"/>
    </source>
</evidence>
<dbReference type="InterPro" id="IPR023118">
    <property type="entry name" value="YqaI_dom_sf"/>
</dbReference>
<dbReference type="InterPro" id="IPR018474">
    <property type="entry name" value="Uncharacterised_Yqai"/>
</dbReference>
<organism evidence="1 2">
    <name type="scientific">Bhargavaea changchunensis</name>
    <dbReference type="NCBI Taxonomy" id="2134037"/>
    <lineage>
        <taxon>Bacteria</taxon>
        <taxon>Bacillati</taxon>
        <taxon>Bacillota</taxon>
        <taxon>Bacilli</taxon>
        <taxon>Bacillales</taxon>
        <taxon>Caryophanaceae</taxon>
        <taxon>Bhargavaea</taxon>
    </lineage>
</organism>
<protein>
    <submittedName>
        <fullName evidence="1">Uncharacterized protein</fullName>
    </submittedName>
</protein>
<accession>A0ABW2NF06</accession>
<reference evidence="2" key="1">
    <citation type="journal article" date="2019" name="Int. J. Syst. Evol. Microbiol.">
        <title>The Global Catalogue of Microorganisms (GCM) 10K type strain sequencing project: providing services to taxonomists for standard genome sequencing and annotation.</title>
        <authorList>
            <consortium name="The Broad Institute Genomics Platform"/>
            <consortium name="The Broad Institute Genome Sequencing Center for Infectious Disease"/>
            <person name="Wu L."/>
            <person name="Ma J."/>
        </authorList>
    </citation>
    <scope>NUCLEOTIDE SEQUENCE [LARGE SCALE GENOMIC DNA]</scope>
    <source>
        <strain evidence="2">JCM 4738</strain>
    </source>
</reference>
<evidence type="ECO:0000313" key="2">
    <source>
        <dbReference type="Proteomes" id="UP001596483"/>
    </source>
</evidence>
<proteinExistence type="predicted"/>